<organism evidence="1">
    <name type="scientific">gut metagenome</name>
    <dbReference type="NCBI Taxonomy" id="749906"/>
    <lineage>
        <taxon>unclassified sequences</taxon>
        <taxon>metagenomes</taxon>
        <taxon>organismal metagenomes</taxon>
    </lineage>
</organism>
<dbReference type="InterPro" id="IPR011250">
    <property type="entry name" value="OMP/PagP_B-barrel"/>
</dbReference>
<dbReference type="SUPFAM" id="SSF56925">
    <property type="entry name" value="OMPA-like"/>
    <property type="match status" value="1"/>
</dbReference>
<evidence type="ECO:0008006" key="2">
    <source>
        <dbReference type="Google" id="ProtNLM"/>
    </source>
</evidence>
<proteinExistence type="predicted"/>
<accession>J9GVT5</accession>
<name>J9GVT5_9ZZZZ</name>
<dbReference type="EMBL" id="AMCI01001725">
    <property type="protein sequence ID" value="EJX04685.1"/>
    <property type="molecule type" value="Genomic_DNA"/>
</dbReference>
<reference evidence="1" key="1">
    <citation type="journal article" date="2012" name="PLoS ONE">
        <title>Gene sets for utilization of primary and secondary nutrition supplies in the distal gut of endangered iberian lynx.</title>
        <authorList>
            <person name="Alcaide M."/>
            <person name="Messina E."/>
            <person name="Richter M."/>
            <person name="Bargiela R."/>
            <person name="Peplies J."/>
            <person name="Huws S.A."/>
            <person name="Newbold C.J."/>
            <person name="Golyshin P.N."/>
            <person name="Simon M.A."/>
            <person name="Lopez G."/>
            <person name="Yakimov M.M."/>
            <person name="Ferrer M."/>
        </authorList>
    </citation>
    <scope>NUCLEOTIDE SEQUENCE</scope>
</reference>
<evidence type="ECO:0000313" key="1">
    <source>
        <dbReference type="EMBL" id="EJX04685.1"/>
    </source>
</evidence>
<protein>
    <recommendedName>
        <fullName evidence="2">Outer membrane protein beta-barrel domain-containing protein</fullName>
    </recommendedName>
</protein>
<sequence>MASVVAQAQFERGKWIINPSISGLDMSYDTDADRFSFGTAVKGGCFLVDNFALLVQGGVQWNDCGTNTDIYRMGVGTRYYFSKIGVYVGADVNVDRHDYGKHLGDDTKFSFGMDVGYAFFLSRTVTLEPAFYWNVDEDRHKFGLKLGFGFYF</sequence>
<gene>
    <name evidence="1" type="ORF">EVA_07203</name>
</gene>
<comment type="caution">
    <text evidence="1">The sequence shown here is derived from an EMBL/GenBank/DDBJ whole genome shotgun (WGS) entry which is preliminary data.</text>
</comment>
<dbReference type="AlphaFoldDB" id="J9GVT5"/>